<keyword evidence="1" id="KW-1133">Transmembrane helix</keyword>
<feature type="transmembrane region" description="Helical" evidence="1">
    <location>
        <begin position="29"/>
        <end position="48"/>
    </location>
</feature>
<evidence type="ECO:0000313" key="4">
    <source>
        <dbReference type="Proteomes" id="UP000602395"/>
    </source>
</evidence>
<keyword evidence="4" id="KW-1185">Reference proteome</keyword>
<evidence type="ECO:0000256" key="1">
    <source>
        <dbReference type="SAM" id="Phobius"/>
    </source>
</evidence>
<protein>
    <submittedName>
        <fullName evidence="3">YdcF family protein</fullName>
    </submittedName>
</protein>
<feature type="transmembrane region" description="Helical" evidence="1">
    <location>
        <begin position="60"/>
        <end position="80"/>
    </location>
</feature>
<dbReference type="PANTHER" id="PTHR30336">
    <property type="entry name" value="INNER MEMBRANE PROTEIN, PROBABLE PERMEASE"/>
    <property type="match status" value="1"/>
</dbReference>
<sequence>MGALLIALVLLALGAGISAWREPRRLLPGIFGTGAVVVVAMMVVAAVVGARGRELSGAMVLAVVAVAGLVAAAVLGVYLVRTGVELVRREGLRPSMMLSATLGTLLLVYVVGVAMGLVVGWLIPTSDHRLLVVLAAIGVPGAYLGFALLALVLWSVVYDAWARRRVRRDPVGAVVVLGAGLIDGRRVGRLLAGRLDLAHEVFDLAEASGRRPIMICSGGRGADEEMSEAAAMSDYLLAHGIRGDAVLAEDDSTDTAENIAFSAELLADRAVAGPIAVVTSDFHALRAAMLMRSNEIDGFATGARTASYFVPNAEVREFAAIMWKHRWLNLALVVALSVPWLLAVWNVSVS</sequence>
<dbReference type="InterPro" id="IPR014729">
    <property type="entry name" value="Rossmann-like_a/b/a_fold"/>
</dbReference>
<dbReference type="Proteomes" id="UP000602395">
    <property type="component" value="Unassembled WGS sequence"/>
</dbReference>
<dbReference type="Pfam" id="PF02698">
    <property type="entry name" value="DUF218"/>
    <property type="match status" value="1"/>
</dbReference>
<proteinExistence type="predicted"/>
<accession>A0ABR7WAN8</accession>
<comment type="caution">
    <text evidence="3">The sequence shown here is derived from an EMBL/GenBank/DDBJ whole genome shotgun (WGS) entry which is preliminary data.</text>
</comment>
<reference evidence="3 4" key="1">
    <citation type="submission" date="2020-09" db="EMBL/GenBank/DDBJ databases">
        <title>Novel species in genus Gordonia.</title>
        <authorList>
            <person name="Zhang G."/>
        </authorList>
    </citation>
    <scope>NUCLEOTIDE SEQUENCE [LARGE SCALE GENOMIC DNA]</scope>
    <source>
        <strain evidence="3 4">ON-33</strain>
    </source>
</reference>
<dbReference type="Gene3D" id="3.40.50.620">
    <property type="entry name" value="HUPs"/>
    <property type="match status" value="1"/>
</dbReference>
<feature type="transmembrane region" description="Helical" evidence="1">
    <location>
        <begin position="100"/>
        <end position="123"/>
    </location>
</feature>
<dbReference type="PANTHER" id="PTHR30336:SF4">
    <property type="entry name" value="ENVELOPE BIOGENESIS FACTOR ELYC"/>
    <property type="match status" value="1"/>
</dbReference>
<feature type="domain" description="DUF218" evidence="2">
    <location>
        <begin position="173"/>
        <end position="317"/>
    </location>
</feature>
<dbReference type="InterPro" id="IPR003848">
    <property type="entry name" value="DUF218"/>
</dbReference>
<keyword evidence="1" id="KW-0812">Transmembrane</keyword>
<dbReference type="EMBL" id="JACWMS010000001">
    <property type="protein sequence ID" value="MBD1318867.1"/>
    <property type="molecule type" value="Genomic_DNA"/>
</dbReference>
<evidence type="ECO:0000313" key="3">
    <source>
        <dbReference type="EMBL" id="MBD1318867.1"/>
    </source>
</evidence>
<feature type="transmembrane region" description="Helical" evidence="1">
    <location>
        <begin position="130"/>
        <end position="158"/>
    </location>
</feature>
<keyword evidence="1" id="KW-0472">Membrane</keyword>
<organism evidence="3 4">
    <name type="scientific">Gordonia hankookensis</name>
    <dbReference type="NCBI Taxonomy" id="589403"/>
    <lineage>
        <taxon>Bacteria</taxon>
        <taxon>Bacillati</taxon>
        <taxon>Actinomycetota</taxon>
        <taxon>Actinomycetes</taxon>
        <taxon>Mycobacteriales</taxon>
        <taxon>Gordoniaceae</taxon>
        <taxon>Gordonia</taxon>
    </lineage>
</organism>
<evidence type="ECO:0000259" key="2">
    <source>
        <dbReference type="Pfam" id="PF02698"/>
    </source>
</evidence>
<dbReference type="RefSeq" id="WP_190265859.1">
    <property type="nucleotide sequence ID" value="NZ_BAABAD010000003.1"/>
</dbReference>
<dbReference type="CDD" id="cd06259">
    <property type="entry name" value="YdcF-like"/>
    <property type="match status" value="1"/>
</dbReference>
<feature type="transmembrane region" description="Helical" evidence="1">
    <location>
        <begin position="327"/>
        <end position="347"/>
    </location>
</feature>
<dbReference type="InterPro" id="IPR051599">
    <property type="entry name" value="Cell_Envelope_Assoc"/>
</dbReference>
<gene>
    <name evidence="3" type="ORF">IDF66_04660</name>
</gene>
<name>A0ABR7WAN8_9ACTN</name>